<protein>
    <recommendedName>
        <fullName evidence="4">SIMPL domain-containing protein</fullName>
    </recommendedName>
</protein>
<organism evidence="2 3">
    <name type="scientific">Alteribacillus bidgolensis</name>
    <dbReference type="NCBI Taxonomy" id="930129"/>
    <lineage>
        <taxon>Bacteria</taxon>
        <taxon>Bacillati</taxon>
        <taxon>Bacillota</taxon>
        <taxon>Bacilli</taxon>
        <taxon>Bacillales</taxon>
        <taxon>Bacillaceae</taxon>
        <taxon>Alteribacillus</taxon>
    </lineage>
</organism>
<dbReference type="Pfam" id="PF04402">
    <property type="entry name" value="SIMPL"/>
    <property type="match status" value="1"/>
</dbReference>
<dbReference type="Proteomes" id="UP000199017">
    <property type="component" value="Unassembled WGS sequence"/>
</dbReference>
<evidence type="ECO:0008006" key="4">
    <source>
        <dbReference type="Google" id="ProtNLM"/>
    </source>
</evidence>
<dbReference type="InterPro" id="IPR007497">
    <property type="entry name" value="SIMPL/DUF541"/>
</dbReference>
<evidence type="ECO:0000256" key="1">
    <source>
        <dbReference type="SAM" id="MobiDB-lite"/>
    </source>
</evidence>
<feature type="region of interest" description="Disordered" evidence="1">
    <location>
        <begin position="208"/>
        <end position="227"/>
    </location>
</feature>
<dbReference type="STRING" id="930129.SAMN05216352_10525"/>
<feature type="compositionally biased region" description="Polar residues" evidence="1">
    <location>
        <begin position="213"/>
        <end position="225"/>
    </location>
</feature>
<evidence type="ECO:0000313" key="2">
    <source>
        <dbReference type="EMBL" id="SDI13486.1"/>
    </source>
</evidence>
<accession>A0A1G8I3E7</accession>
<dbReference type="InterPro" id="IPR052022">
    <property type="entry name" value="26kDa_periplasmic_antigen"/>
</dbReference>
<dbReference type="Gene3D" id="3.30.110.170">
    <property type="entry name" value="Protein of unknown function (DUF541), domain 1"/>
    <property type="match status" value="1"/>
</dbReference>
<sequence>MAALAAAVAGAGLLYLSDANGSADDTDAVSAEETVQEGTLVVRGEGNVSVTPDLAHIRLGAEAADSSADKAQSKVSEQMNGVREQLKDFGVEEENIQTANVGVYPYREPGQEGEEQFRAQHILEVEYEEIDNVGELLDAVAKAGANRIEQTRFALQDESEAEQQALQKAIEKTKGKAAAMAESAGKESGEVLQIAEGDAQIQFPMQEVAEEQSAAQDTAEPNGTSVEAGEVEVVQYVDVVYQLK</sequence>
<dbReference type="AlphaFoldDB" id="A0A1G8I3E7"/>
<name>A0A1G8I3E7_9BACI</name>
<reference evidence="2 3" key="1">
    <citation type="submission" date="2016-10" db="EMBL/GenBank/DDBJ databases">
        <authorList>
            <person name="de Groot N.N."/>
        </authorList>
    </citation>
    <scope>NUCLEOTIDE SEQUENCE [LARGE SCALE GENOMIC DNA]</scope>
    <source>
        <strain evidence="3">P4B,CCM 7963,CECT 7998,DSM 25260,IBRC-M 10614,KCTC 13821</strain>
    </source>
</reference>
<evidence type="ECO:0000313" key="3">
    <source>
        <dbReference type="Proteomes" id="UP000199017"/>
    </source>
</evidence>
<keyword evidence="3" id="KW-1185">Reference proteome</keyword>
<dbReference type="EMBL" id="FNDU01000005">
    <property type="protein sequence ID" value="SDI13486.1"/>
    <property type="molecule type" value="Genomic_DNA"/>
</dbReference>
<dbReference type="RefSeq" id="WP_170032055.1">
    <property type="nucleotide sequence ID" value="NZ_FNDU01000005.1"/>
</dbReference>
<dbReference type="PANTHER" id="PTHR34387:SF2">
    <property type="entry name" value="SLR1258 PROTEIN"/>
    <property type="match status" value="1"/>
</dbReference>
<dbReference type="Gene3D" id="3.30.70.2970">
    <property type="entry name" value="Protein of unknown function (DUF541), domain 2"/>
    <property type="match status" value="1"/>
</dbReference>
<dbReference type="GO" id="GO:0006974">
    <property type="term" value="P:DNA damage response"/>
    <property type="evidence" value="ECO:0007669"/>
    <property type="project" value="TreeGrafter"/>
</dbReference>
<gene>
    <name evidence="2" type="ORF">SAMN05216352_10525</name>
</gene>
<dbReference type="PANTHER" id="PTHR34387">
    <property type="entry name" value="SLR1258 PROTEIN"/>
    <property type="match status" value="1"/>
</dbReference>
<proteinExistence type="predicted"/>